<dbReference type="Proteomes" id="UP000887540">
    <property type="component" value="Unplaced"/>
</dbReference>
<dbReference type="PANTHER" id="PTHR46481">
    <property type="entry name" value="ZINC FINGER BED DOMAIN-CONTAINING PROTEIN 4"/>
    <property type="match status" value="1"/>
</dbReference>
<accession>A0A914EDV5</accession>
<keyword evidence="5" id="KW-0539">Nucleus</keyword>
<evidence type="ECO:0000256" key="3">
    <source>
        <dbReference type="ARBA" id="ARBA00022771"/>
    </source>
</evidence>
<evidence type="ECO:0000313" key="6">
    <source>
        <dbReference type="Proteomes" id="UP000887540"/>
    </source>
</evidence>
<dbReference type="InterPro" id="IPR012337">
    <property type="entry name" value="RNaseH-like_sf"/>
</dbReference>
<sequence length="434" mass="49586">MRRQFKGRFTNVKKNELFIALNNGEVIEGQKFSFKEKNFVKLICPEEPNKEVAILCLHCHTPLSADSTSSLYYLRGMSETSTGTVSKETPTIYEFLPDRRQLSAHVHNYVASLKPEFCQFVIHHIRTYGGCFTVDMTPGKKSEFLGTTVHFFDENWNLLSYPLNVVPYNDSMDSGTLLKNFIESMLAMGFNQEDLRLVIYVTDEGSNIVRALAGYERINCACHMVNVVGKHTITPYSEKFLPGELDEVTRNRLLNIENTVNMQSKIVTSVNSCPHLKHNLGTFLIKEHEIRWLSRLKSVERFISLNPKQMEMITKETSDNRECQTALNTVRVDWDILENVVEVLQPMEHATRTLEGDKAPSLNKVLPEYQTLRNHFDKFKLSSNANKKAMGQAGGAALKHKWGHVTTKYHILALMLDPLRKNELLNISGIDIKE</sequence>
<protein>
    <submittedName>
        <fullName evidence="7">Transposase</fullName>
    </submittedName>
</protein>
<evidence type="ECO:0000256" key="4">
    <source>
        <dbReference type="ARBA" id="ARBA00022833"/>
    </source>
</evidence>
<keyword evidence="6" id="KW-1185">Reference proteome</keyword>
<comment type="subcellular location">
    <subcellularLocation>
        <location evidence="1">Nucleus</location>
    </subcellularLocation>
</comment>
<dbReference type="WBParaSite" id="ACRNAN_scaffold7128.g8150.t1">
    <property type="protein sequence ID" value="ACRNAN_scaffold7128.g8150.t1"/>
    <property type="gene ID" value="ACRNAN_scaffold7128.g8150"/>
</dbReference>
<evidence type="ECO:0000256" key="1">
    <source>
        <dbReference type="ARBA" id="ARBA00004123"/>
    </source>
</evidence>
<reference evidence="7" key="1">
    <citation type="submission" date="2022-11" db="UniProtKB">
        <authorList>
            <consortium name="WormBaseParasite"/>
        </authorList>
    </citation>
    <scope>IDENTIFICATION</scope>
</reference>
<dbReference type="GO" id="GO:0008270">
    <property type="term" value="F:zinc ion binding"/>
    <property type="evidence" value="ECO:0007669"/>
    <property type="project" value="UniProtKB-KW"/>
</dbReference>
<keyword evidence="2" id="KW-0479">Metal-binding</keyword>
<keyword evidence="4" id="KW-0862">Zinc</keyword>
<keyword evidence="3" id="KW-0863">Zinc-finger</keyword>
<dbReference type="PANTHER" id="PTHR46481:SF10">
    <property type="entry name" value="ZINC FINGER BED DOMAIN-CONTAINING PROTEIN 39"/>
    <property type="match status" value="1"/>
</dbReference>
<organism evidence="6 7">
    <name type="scientific">Acrobeloides nanus</name>
    <dbReference type="NCBI Taxonomy" id="290746"/>
    <lineage>
        <taxon>Eukaryota</taxon>
        <taxon>Metazoa</taxon>
        <taxon>Ecdysozoa</taxon>
        <taxon>Nematoda</taxon>
        <taxon>Chromadorea</taxon>
        <taxon>Rhabditida</taxon>
        <taxon>Tylenchina</taxon>
        <taxon>Cephalobomorpha</taxon>
        <taxon>Cephaloboidea</taxon>
        <taxon>Cephalobidae</taxon>
        <taxon>Acrobeloides</taxon>
    </lineage>
</organism>
<evidence type="ECO:0000313" key="7">
    <source>
        <dbReference type="WBParaSite" id="ACRNAN_scaffold7128.g8150.t1"/>
    </source>
</evidence>
<dbReference type="SUPFAM" id="SSF53098">
    <property type="entry name" value="Ribonuclease H-like"/>
    <property type="match status" value="1"/>
</dbReference>
<dbReference type="InterPro" id="IPR052035">
    <property type="entry name" value="ZnF_BED_domain_contain"/>
</dbReference>
<name>A0A914EDV5_9BILA</name>
<evidence type="ECO:0000256" key="2">
    <source>
        <dbReference type="ARBA" id="ARBA00022723"/>
    </source>
</evidence>
<dbReference type="AlphaFoldDB" id="A0A914EDV5"/>
<proteinExistence type="predicted"/>
<evidence type="ECO:0000256" key="5">
    <source>
        <dbReference type="ARBA" id="ARBA00023242"/>
    </source>
</evidence>
<dbReference type="GO" id="GO:0005634">
    <property type="term" value="C:nucleus"/>
    <property type="evidence" value="ECO:0007669"/>
    <property type="project" value="UniProtKB-SubCell"/>
</dbReference>